<evidence type="ECO:0000256" key="4">
    <source>
        <dbReference type="ARBA" id="ARBA00022946"/>
    </source>
</evidence>
<dbReference type="GO" id="GO:0022900">
    <property type="term" value="P:electron transport chain"/>
    <property type="evidence" value="ECO:0007669"/>
    <property type="project" value="InterPro"/>
</dbReference>
<dbReference type="Proteomes" id="UP000664414">
    <property type="component" value="Unassembled WGS sequence"/>
</dbReference>
<evidence type="ECO:0000313" key="7">
    <source>
        <dbReference type="EMBL" id="MBN9412877.1"/>
    </source>
</evidence>
<proteinExistence type="predicted"/>
<keyword evidence="5" id="KW-0249">Electron transport</keyword>
<accession>A0A8J7PJG1</accession>
<organism evidence="7 8">
    <name type="scientific">Candidatus Paracaedimonas acanthamoebae</name>
    <dbReference type="NCBI Taxonomy" id="244581"/>
    <lineage>
        <taxon>Bacteria</taxon>
        <taxon>Pseudomonadati</taxon>
        <taxon>Pseudomonadota</taxon>
        <taxon>Alphaproteobacteria</taxon>
        <taxon>Holosporales</taxon>
        <taxon>Caedimonadaceae</taxon>
        <taxon>Candidatus Paracaedimonas</taxon>
    </lineage>
</organism>
<sequence length="96" mass="11408">MADVRIYKQKKSAMQSGLRRTRNWVLEFIQPAHLYIEPLMKWAGSIKTNSEKQRLFFETSEMAIAYARSKNLTYFVENSSLIKVIPKRYSDNFKRL</sequence>
<comment type="subcellular location">
    <subcellularLocation>
        <location evidence="1">Membrane</location>
    </subcellularLocation>
</comment>
<dbReference type="EMBL" id="JAFKGL010000014">
    <property type="protein sequence ID" value="MBN9412877.1"/>
    <property type="molecule type" value="Genomic_DNA"/>
</dbReference>
<dbReference type="Pfam" id="PF04800">
    <property type="entry name" value="NDUS4"/>
    <property type="match status" value="1"/>
</dbReference>
<keyword evidence="4" id="KW-0809">Transit peptide</keyword>
<evidence type="ECO:0000256" key="5">
    <source>
        <dbReference type="ARBA" id="ARBA00022982"/>
    </source>
</evidence>
<keyword evidence="6" id="KW-0472">Membrane</keyword>
<protein>
    <submittedName>
        <fullName evidence="7">ETC complex I subunit</fullName>
    </submittedName>
</protein>
<evidence type="ECO:0000256" key="2">
    <source>
        <dbReference type="ARBA" id="ARBA00022448"/>
    </source>
</evidence>
<evidence type="ECO:0000256" key="3">
    <source>
        <dbReference type="ARBA" id="ARBA00022660"/>
    </source>
</evidence>
<gene>
    <name evidence="7" type="ORF">J0H12_02985</name>
</gene>
<dbReference type="InterPro" id="IPR006885">
    <property type="entry name" value="NADH_UbQ_FeS_4_mit-like"/>
</dbReference>
<reference evidence="7" key="1">
    <citation type="submission" date="2021-02" db="EMBL/GenBank/DDBJ databases">
        <title>Thiocyanate and organic carbon inputs drive convergent selection for specific autotrophic Afipia and Thiobacillus strains within complex microbiomes.</title>
        <authorList>
            <person name="Huddy R.J."/>
            <person name="Sachdeva R."/>
            <person name="Kadzinga F."/>
            <person name="Kantor R.S."/>
            <person name="Harrison S.T.L."/>
            <person name="Banfield J.F."/>
        </authorList>
    </citation>
    <scope>NUCLEOTIDE SEQUENCE</scope>
    <source>
        <strain evidence="7">SCN18_10_11_15_R4_P_38_20</strain>
    </source>
</reference>
<dbReference type="GO" id="GO:0016020">
    <property type="term" value="C:membrane"/>
    <property type="evidence" value="ECO:0007669"/>
    <property type="project" value="UniProtKB-SubCell"/>
</dbReference>
<name>A0A8J7PJG1_9PROT</name>
<keyword evidence="3" id="KW-0679">Respiratory chain</keyword>
<evidence type="ECO:0000256" key="6">
    <source>
        <dbReference type="ARBA" id="ARBA00023136"/>
    </source>
</evidence>
<dbReference type="Gene3D" id="3.30.160.190">
    <property type="entry name" value="atu1810 like domain"/>
    <property type="match status" value="1"/>
</dbReference>
<dbReference type="AlphaFoldDB" id="A0A8J7PJG1"/>
<comment type="caution">
    <text evidence="7">The sequence shown here is derived from an EMBL/GenBank/DDBJ whole genome shotgun (WGS) entry which is preliminary data.</text>
</comment>
<evidence type="ECO:0000256" key="1">
    <source>
        <dbReference type="ARBA" id="ARBA00004370"/>
    </source>
</evidence>
<evidence type="ECO:0000313" key="8">
    <source>
        <dbReference type="Proteomes" id="UP000664414"/>
    </source>
</evidence>
<keyword evidence="2" id="KW-0813">Transport</keyword>
<dbReference type="InterPro" id="IPR038532">
    <property type="entry name" value="NDUFS4-like_sf"/>
</dbReference>